<dbReference type="Pfam" id="PF00535">
    <property type="entry name" value="Glycos_transf_2"/>
    <property type="match status" value="1"/>
</dbReference>
<dbReference type="SUPFAM" id="SSF81901">
    <property type="entry name" value="HCP-like"/>
    <property type="match status" value="1"/>
</dbReference>
<reference evidence="2" key="1">
    <citation type="journal article" date="2020" name="Nature">
        <title>Giant virus diversity and host interactions through global metagenomics.</title>
        <authorList>
            <person name="Schulz F."/>
            <person name="Roux S."/>
            <person name="Paez-Espino D."/>
            <person name="Jungbluth S."/>
            <person name="Walsh D.A."/>
            <person name="Denef V.J."/>
            <person name="McMahon K.D."/>
            <person name="Konstantinidis K.T."/>
            <person name="Eloe-Fadrosh E.A."/>
            <person name="Kyrpides N.C."/>
            <person name="Woyke T."/>
        </authorList>
    </citation>
    <scope>NUCLEOTIDE SEQUENCE</scope>
    <source>
        <strain evidence="2">GVMAG-S-1101164-164</strain>
    </source>
</reference>
<sequence>MKIGLCMIVKNESHIVHESLGCTLPLIDTYCIVDTGSTDNTIEKIKTFYSEKGIDGEVHERPWKNFGHNRSEALKLCDNKMDYILMIDADDLMGFPPNGRQILQDILAKEKPNGANIIIRHGTELEYWRCQIFKANDDWKYVGVLHEYPSNSKPNSRQVQLPKTFWMESRRLGGRNLTGDKLKKDIEVLLKGIDDEPNNERYIFYLAQSYRDSGDFKNALKYYKKRFQMRRWEEEAWHSAMRVGEAYLALKNPLKFEYWMQRAFEFRPCRAEPLYKLTEYFRVHGPFHKAYSYLEAGRKVPPTTDSLFVEQFPYNGGFDYEASILDYYIHTDKRIGLRDSIKYLLRNNANIQTVISNLKFYVSAISSQLKKLTIPKVFGDDFYPSAVSVIDYPFANSRFVNYKIYPDGSYKHPNGGPVITRNAYLNLETGECVSPMADPAFPFQSDIQGIEDLRAYKRGDAVYFTATSYQQFIEGQICIVHGRYNTETYTLEDCVGIQSPTKQSCEKNWVNIEGTNQFIYGWSPLRVGQIIQNRFIYSIENTTPPLFQLFRGSSPVIDWNSKKIALVHFVDHNGSRKYYHCFVELSDTYVPTRVSLPFFFRENKIEYCVSIRKFEDTIVCYTSLEDADPHEVHIRFSDIEWMAI</sequence>
<evidence type="ECO:0000259" key="1">
    <source>
        <dbReference type="Pfam" id="PF00535"/>
    </source>
</evidence>
<dbReference type="Gene3D" id="3.90.550.10">
    <property type="entry name" value="Spore Coat Polysaccharide Biosynthesis Protein SpsA, Chain A"/>
    <property type="match status" value="1"/>
</dbReference>
<name>A0A6C0JYI4_9ZZZZ</name>
<dbReference type="InterPro" id="IPR029044">
    <property type="entry name" value="Nucleotide-diphossugar_trans"/>
</dbReference>
<organism evidence="2">
    <name type="scientific">viral metagenome</name>
    <dbReference type="NCBI Taxonomy" id="1070528"/>
    <lineage>
        <taxon>unclassified sequences</taxon>
        <taxon>metagenomes</taxon>
        <taxon>organismal metagenomes</taxon>
    </lineage>
</organism>
<dbReference type="PANTHER" id="PTHR43630:SF2">
    <property type="entry name" value="GLYCOSYLTRANSFERASE"/>
    <property type="match status" value="1"/>
</dbReference>
<dbReference type="SUPFAM" id="SSF53448">
    <property type="entry name" value="Nucleotide-diphospho-sugar transferases"/>
    <property type="match status" value="1"/>
</dbReference>
<protein>
    <recommendedName>
        <fullName evidence="1">Glycosyltransferase 2-like domain-containing protein</fullName>
    </recommendedName>
</protein>
<dbReference type="AlphaFoldDB" id="A0A6C0JYI4"/>
<proteinExistence type="predicted"/>
<dbReference type="InterPro" id="IPR001173">
    <property type="entry name" value="Glyco_trans_2-like"/>
</dbReference>
<dbReference type="Gene3D" id="1.25.40.10">
    <property type="entry name" value="Tetratricopeptide repeat domain"/>
    <property type="match status" value="1"/>
</dbReference>
<dbReference type="EMBL" id="MN740745">
    <property type="protein sequence ID" value="QHU09760.1"/>
    <property type="molecule type" value="Genomic_DNA"/>
</dbReference>
<dbReference type="InterPro" id="IPR011990">
    <property type="entry name" value="TPR-like_helical_dom_sf"/>
</dbReference>
<dbReference type="PANTHER" id="PTHR43630">
    <property type="entry name" value="POLY-BETA-1,6-N-ACETYL-D-GLUCOSAMINE SYNTHASE"/>
    <property type="match status" value="1"/>
</dbReference>
<feature type="domain" description="Glycosyltransferase 2-like" evidence="1">
    <location>
        <begin position="6"/>
        <end position="93"/>
    </location>
</feature>
<accession>A0A6C0JYI4</accession>
<evidence type="ECO:0000313" key="2">
    <source>
        <dbReference type="EMBL" id="QHU09760.1"/>
    </source>
</evidence>